<proteinExistence type="predicted"/>
<dbReference type="AlphaFoldDB" id="A0AAV9JN48"/>
<comment type="caution">
    <text evidence="2">The sequence shown here is derived from an EMBL/GenBank/DDBJ whole genome shotgun (WGS) entry which is preliminary data.</text>
</comment>
<name>A0AAV9JN48_9PEZI</name>
<evidence type="ECO:0000256" key="1">
    <source>
        <dbReference type="SAM" id="MobiDB-lite"/>
    </source>
</evidence>
<keyword evidence="3" id="KW-1185">Reference proteome</keyword>
<evidence type="ECO:0000313" key="3">
    <source>
        <dbReference type="Proteomes" id="UP001324427"/>
    </source>
</evidence>
<evidence type="ECO:0000313" key="2">
    <source>
        <dbReference type="EMBL" id="KAK4545940.1"/>
    </source>
</evidence>
<feature type="compositionally biased region" description="Acidic residues" evidence="1">
    <location>
        <begin position="12"/>
        <end position="29"/>
    </location>
</feature>
<accession>A0AAV9JN48</accession>
<reference evidence="2 3" key="1">
    <citation type="submission" date="2021-11" db="EMBL/GenBank/DDBJ databases">
        <title>Black yeast isolated from Biological Soil Crust.</title>
        <authorList>
            <person name="Kurbessoian T."/>
        </authorList>
    </citation>
    <scope>NUCLEOTIDE SEQUENCE [LARGE SCALE GENOMIC DNA]</scope>
    <source>
        <strain evidence="2 3">CCFEE 5522</strain>
    </source>
</reference>
<sequence length="137" mass="14574">MRTDVWLVGAEPLDEDEAGSEDEADSEDEAAAKEVDVGSNETGEVCVLVERTDAEMDELSIALSVVEVAETVLVGCVGSTRSDVVSLPPYVPLPTNGAPPVQLPLKTAKEPSRSLIPVMELNSEHVLLAKFRAMQAV</sequence>
<protein>
    <submittedName>
        <fullName evidence="2">Uncharacterized protein</fullName>
    </submittedName>
</protein>
<gene>
    <name evidence="2" type="ORF">LTR36_002504</name>
</gene>
<feature type="region of interest" description="Disordered" evidence="1">
    <location>
        <begin position="1"/>
        <end position="38"/>
    </location>
</feature>
<dbReference type="EMBL" id="JAVFHQ010000017">
    <property type="protein sequence ID" value="KAK4545940.1"/>
    <property type="molecule type" value="Genomic_DNA"/>
</dbReference>
<dbReference type="Proteomes" id="UP001324427">
    <property type="component" value="Unassembled WGS sequence"/>
</dbReference>
<organism evidence="2 3">
    <name type="scientific">Oleoguttula mirabilis</name>
    <dbReference type="NCBI Taxonomy" id="1507867"/>
    <lineage>
        <taxon>Eukaryota</taxon>
        <taxon>Fungi</taxon>
        <taxon>Dikarya</taxon>
        <taxon>Ascomycota</taxon>
        <taxon>Pezizomycotina</taxon>
        <taxon>Dothideomycetes</taxon>
        <taxon>Dothideomycetidae</taxon>
        <taxon>Mycosphaerellales</taxon>
        <taxon>Teratosphaeriaceae</taxon>
        <taxon>Oleoguttula</taxon>
    </lineage>
</organism>